<dbReference type="Proteomes" id="UP000481947">
    <property type="component" value="Unassembled WGS sequence"/>
</dbReference>
<dbReference type="AlphaFoldDB" id="A0A2S9KJA3"/>
<sequence>MASPYETVIACVDELTDDTVRSMADLYLQHYDGSSDALFRQDLAEKDQAILLYSAQQLVGFTTLKVFQHAWQQGPIRIVYSGDTIVSPAHWGQQKLAFAWIAQIGRIKRQAPHLPLYWFLLVKGHRTFKYLTVFGKSFFPHWAQDRSDLQPLAEQLAREKFGALYNAGTGIVEFPQSRGHLCDALAQASAEELGKPATRFFLARNPGYRRGHELVCLCELDLSNMMPLTARIFGHALADPVGT</sequence>
<dbReference type="SUPFAM" id="SSF55729">
    <property type="entry name" value="Acyl-CoA N-acyltransferases (Nat)"/>
    <property type="match status" value="1"/>
</dbReference>
<reference evidence="2 3" key="1">
    <citation type="submission" date="2018-03" db="EMBL/GenBank/DDBJ databases">
        <title>Comparative genomics illustrates the genes involved in a hyperalkaliphilic mechanisms of Serpentinomonas isolated from highly-alkaline calcium-rich serpentinized springs.</title>
        <authorList>
            <person name="Suzuki S."/>
            <person name="Ishii S."/>
            <person name="Walworth N."/>
            <person name="Bird L."/>
            <person name="Kuenen J.G."/>
            <person name="Nealson K.H."/>
        </authorList>
    </citation>
    <scope>NUCLEOTIDE SEQUENCE [LARGE SCALE GENOMIC DNA]</scope>
    <source>
        <strain evidence="2 3">83</strain>
    </source>
</reference>
<gene>
    <name evidence="2" type="ORF">C6P61_00600</name>
    <name evidence="1" type="ORF">F5985_11585</name>
</gene>
<accession>A0A2S9KJA3</accession>
<dbReference type="OrthoDB" id="333393at2"/>
<protein>
    <recommendedName>
        <fullName evidence="5">GNAT family N-acetyltransferase</fullName>
    </recommendedName>
</protein>
<keyword evidence="3" id="KW-1185">Reference proteome</keyword>
<proteinExistence type="predicted"/>
<dbReference type="EMBL" id="VYSB01000012">
    <property type="protein sequence ID" value="MYZ52762.1"/>
    <property type="molecule type" value="Genomic_DNA"/>
</dbReference>
<organism evidence="2 3">
    <name type="scientific">Malikia spinosa</name>
    <dbReference type="NCBI Taxonomy" id="86180"/>
    <lineage>
        <taxon>Bacteria</taxon>
        <taxon>Pseudomonadati</taxon>
        <taxon>Pseudomonadota</taxon>
        <taxon>Betaproteobacteria</taxon>
        <taxon>Burkholderiales</taxon>
        <taxon>Comamonadaceae</taxon>
        <taxon>Malikia</taxon>
    </lineage>
</organism>
<reference evidence="1 4" key="2">
    <citation type="submission" date="2019-09" db="EMBL/GenBank/DDBJ databases">
        <title>Identification of Malikia spinosa a prominent benzene-, toluene-, and ethylbenzene-degrading bacterium: enrichment, isolation and whole genome sequencing.</title>
        <authorList>
            <person name="Tancsics A."/>
            <person name="Revesz F."/>
            <person name="Kriszt B."/>
        </authorList>
    </citation>
    <scope>NUCLEOTIDE SEQUENCE [LARGE SCALE GENOMIC DNA]</scope>
    <source>
        <strain evidence="1 4">AB6</strain>
    </source>
</reference>
<dbReference type="InterPro" id="IPR016181">
    <property type="entry name" value="Acyl_CoA_acyltransferase"/>
</dbReference>
<evidence type="ECO:0000313" key="2">
    <source>
        <dbReference type="EMBL" id="PRD70496.1"/>
    </source>
</evidence>
<comment type="caution">
    <text evidence="2">The sequence shown here is derived from an EMBL/GenBank/DDBJ whole genome shotgun (WGS) entry which is preliminary data.</text>
</comment>
<name>A0A2S9KJA3_9BURK</name>
<evidence type="ECO:0000313" key="3">
    <source>
        <dbReference type="Proteomes" id="UP000238326"/>
    </source>
</evidence>
<dbReference type="Proteomes" id="UP000238326">
    <property type="component" value="Unassembled WGS sequence"/>
</dbReference>
<evidence type="ECO:0008006" key="5">
    <source>
        <dbReference type="Google" id="ProtNLM"/>
    </source>
</evidence>
<dbReference type="EMBL" id="PVLR01000002">
    <property type="protein sequence ID" value="PRD70496.1"/>
    <property type="molecule type" value="Genomic_DNA"/>
</dbReference>
<evidence type="ECO:0000313" key="1">
    <source>
        <dbReference type="EMBL" id="MYZ52762.1"/>
    </source>
</evidence>
<evidence type="ECO:0000313" key="4">
    <source>
        <dbReference type="Proteomes" id="UP000481947"/>
    </source>
</evidence>
<dbReference type="RefSeq" id="WP_105727985.1">
    <property type="nucleotide sequence ID" value="NZ_DAIPCI010000033.1"/>
</dbReference>